<protein>
    <submittedName>
        <fullName evidence="5">MarR family winged helix-turn-helix transcriptional regulator</fullName>
    </submittedName>
</protein>
<dbReference type="InterPro" id="IPR036388">
    <property type="entry name" value="WH-like_DNA-bd_sf"/>
</dbReference>
<dbReference type="PANTHER" id="PTHR42756">
    <property type="entry name" value="TRANSCRIPTIONAL REGULATOR, MARR"/>
    <property type="match status" value="1"/>
</dbReference>
<sequence>MTEESGARGLRKALAEYTRARSAALAIARRDLHIGEGDAIALLHIADHPGIRPTQLREHLGITAAGVTALIDRLVDRGAVRRDVDLNDRRVNRITLTIDIAEEPWAQLTRFDDDFDLAVGALEGGQAGEFATLLDALTADTLTRGAR</sequence>
<gene>
    <name evidence="5" type="ORF">ACH3VR_16475</name>
</gene>
<dbReference type="Gene3D" id="1.10.10.10">
    <property type="entry name" value="Winged helix-like DNA-binding domain superfamily/Winged helix DNA-binding domain"/>
    <property type="match status" value="1"/>
</dbReference>
<dbReference type="SMART" id="SM00347">
    <property type="entry name" value="HTH_MARR"/>
    <property type="match status" value="1"/>
</dbReference>
<organism evidence="5 6">
    <name type="scientific">Microbacterium alkaliflavum</name>
    <dbReference type="NCBI Taxonomy" id="3248839"/>
    <lineage>
        <taxon>Bacteria</taxon>
        <taxon>Bacillati</taxon>
        <taxon>Actinomycetota</taxon>
        <taxon>Actinomycetes</taxon>
        <taxon>Micrococcales</taxon>
        <taxon>Microbacteriaceae</taxon>
        <taxon>Microbacterium</taxon>
    </lineage>
</organism>
<evidence type="ECO:0000259" key="4">
    <source>
        <dbReference type="PROSITE" id="PS50995"/>
    </source>
</evidence>
<dbReference type="EMBL" id="JBIQWL010000006">
    <property type="protein sequence ID" value="MFH8251962.1"/>
    <property type="molecule type" value="Genomic_DNA"/>
</dbReference>
<evidence type="ECO:0000313" key="6">
    <source>
        <dbReference type="Proteomes" id="UP001610861"/>
    </source>
</evidence>
<proteinExistence type="predicted"/>
<dbReference type="Pfam" id="PF12802">
    <property type="entry name" value="MarR_2"/>
    <property type="match status" value="1"/>
</dbReference>
<keyword evidence="2" id="KW-0238">DNA-binding</keyword>
<evidence type="ECO:0000256" key="2">
    <source>
        <dbReference type="ARBA" id="ARBA00023125"/>
    </source>
</evidence>
<evidence type="ECO:0000256" key="1">
    <source>
        <dbReference type="ARBA" id="ARBA00023015"/>
    </source>
</evidence>
<name>A0ABW7QCM1_9MICO</name>
<comment type="caution">
    <text evidence="5">The sequence shown here is derived from an EMBL/GenBank/DDBJ whole genome shotgun (WGS) entry which is preliminary data.</text>
</comment>
<feature type="domain" description="HTH marR-type" evidence="4">
    <location>
        <begin position="7"/>
        <end position="139"/>
    </location>
</feature>
<dbReference type="InterPro" id="IPR000835">
    <property type="entry name" value="HTH_MarR-typ"/>
</dbReference>
<dbReference type="Proteomes" id="UP001610861">
    <property type="component" value="Unassembled WGS sequence"/>
</dbReference>
<dbReference type="PROSITE" id="PS50995">
    <property type="entry name" value="HTH_MARR_2"/>
    <property type="match status" value="1"/>
</dbReference>
<dbReference type="PRINTS" id="PR00598">
    <property type="entry name" value="HTHMARR"/>
</dbReference>
<reference evidence="5 6" key="1">
    <citation type="submission" date="2024-09" db="EMBL/GenBank/DDBJ databases">
        <authorList>
            <person name="Pan X."/>
        </authorList>
    </citation>
    <scope>NUCLEOTIDE SEQUENCE [LARGE SCALE GENOMIC DNA]</scope>
    <source>
        <strain evidence="5 6">B2969</strain>
    </source>
</reference>
<evidence type="ECO:0000313" key="5">
    <source>
        <dbReference type="EMBL" id="MFH8251962.1"/>
    </source>
</evidence>
<accession>A0ABW7QCM1</accession>
<dbReference type="InterPro" id="IPR036390">
    <property type="entry name" value="WH_DNA-bd_sf"/>
</dbReference>
<keyword evidence="6" id="KW-1185">Reference proteome</keyword>
<dbReference type="SUPFAM" id="SSF46785">
    <property type="entry name" value="Winged helix' DNA-binding domain"/>
    <property type="match status" value="1"/>
</dbReference>
<dbReference type="RefSeq" id="WP_397557409.1">
    <property type="nucleotide sequence ID" value="NZ_JBIQWL010000006.1"/>
</dbReference>
<keyword evidence="1" id="KW-0805">Transcription regulation</keyword>
<dbReference type="PANTHER" id="PTHR42756:SF1">
    <property type="entry name" value="TRANSCRIPTIONAL REPRESSOR OF EMRAB OPERON"/>
    <property type="match status" value="1"/>
</dbReference>
<keyword evidence="3" id="KW-0804">Transcription</keyword>
<evidence type="ECO:0000256" key="3">
    <source>
        <dbReference type="ARBA" id="ARBA00023163"/>
    </source>
</evidence>